<dbReference type="GeneID" id="108805279"/>
<reference evidence="1" key="1">
    <citation type="journal article" date="2019" name="Database">
        <title>The radish genome database (RadishGD): an integrated information resource for radish genomics.</title>
        <authorList>
            <person name="Yu H.J."/>
            <person name="Baek S."/>
            <person name="Lee Y.J."/>
            <person name="Cho A."/>
            <person name="Mun J.H."/>
        </authorList>
    </citation>
    <scope>NUCLEOTIDE SEQUENCE [LARGE SCALE GENOMIC DNA]</scope>
    <source>
        <strain evidence="1">cv. WK10039</strain>
    </source>
</reference>
<dbReference type="AlphaFoldDB" id="A0A6J0JB18"/>
<accession>A0A6J0JB18</accession>
<keyword evidence="1" id="KW-1185">Reference proteome</keyword>
<dbReference type="KEGG" id="rsz:108805279"/>
<dbReference type="Proteomes" id="UP000504610">
    <property type="component" value="Chromosome 5"/>
</dbReference>
<sequence length="101" mass="11548">MYSKRVYGSLYCIGAIKEDGHEELGIVLADCIRDLFLFEYSRSLLFRSWIVASFGIGLDMAESSSSLRFSIAFLLFSWNFLLQDEKMSVHSLLLRALSSQH</sequence>
<evidence type="ECO:0000313" key="2">
    <source>
        <dbReference type="RefSeq" id="XP_018432787.1"/>
    </source>
</evidence>
<proteinExistence type="predicted"/>
<reference evidence="2" key="2">
    <citation type="submission" date="2025-08" db="UniProtKB">
        <authorList>
            <consortium name="RefSeq"/>
        </authorList>
    </citation>
    <scope>IDENTIFICATION</scope>
    <source>
        <tissue evidence="2">Leaf</tissue>
    </source>
</reference>
<gene>
    <name evidence="2" type="primary">LOC108805279</name>
</gene>
<evidence type="ECO:0000313" key="1">
    <source>
        <dbReference type="Proteomes" id="UP000504610"/>
    </source>
</evidence>
<protein>
    <submittedName>
        <fullName evidence="2">Uncharacterized protein LOC108805279 isoform X1</fullName>
    </submittedName>
</protein>
<name>A0A6J0JB18_RAPSA</name>
<organism evidence="1 2">
    <name type="scientific">Raphanus sativus</name>
    <name type="common">Radish</name>
    <name type="synonym">Raphanus raphanistrum var. sativus</name>
    <dbReference type="NCBI Taxonomy" id="3726"/>
    <lineage>
        <taxon>Eukaryota</taxon>
        <taxon>Viridiplantae</taxon>
        <taxon>Streptophyta</taxon>
        <taxon>Embryophyta</taxon>
        <taxon>Tracheophyta</taxon>
        <taxon>Spermatophyta</taxon>
        <taxon>Magnoliopsida</taxon>
        <taxon>eudicotyledons</taxon>
        <taxon>Gunneridae</taxon>
        <taxon>Pentapetalae</taxon>
        <taxon>rosids</taxon>
        <taxon>malvids</taxon>
        <taxon>Brassicales</taxon>
        <taxon>Brassicaceae</taxon>
        <taxon>Brassiceae</taxon>
        <taxon>Raphanus</taxon>
    </lineage>
</organism>
<dbReference type="RefSeq" id="XP_018432787.1">
    <property type="nucleotide sequence ID" value="XM_018577285.2"/>
</dbReference>